<keyword evidence="10" id="KW-0963">Cytoplasm</keyword>
<dbReference type="SFLD" id="SFLDG01082">
    <property type="entry name" value="B12-binding_domain_containing"/>
    <property type="match status" value="1"/>
</dbReference>
<comment type="function">
    <text evidence="10">Probably acts as a heme chaperone, transferring heme to an unknown acceptor. Binds one molecule of heme per monomer, possibly covalently. Binds 1 [4Fe-4S] cluster. The cluster is coordinated with 3 cysteines and an exchangeable S-adenosyl-L-methionine.</text>
</comment>
<dbReference type="GO" id="GO:0046872">
    <property type="term" value="F:metal ion binding"/>
    <property type="evidence" value="ECO:0007669"/>
    <property type="project" value="UniProtKB-UniRule"/>
</dbReference>
<dbReference type="NCBIfam" id="TIGR00539">
    <property type="entry name" value="hemN_rel"/>
    <property type="match status" value="1"/>
</dbReference>
<dbReference type="RefSeq" id="WP_159555626.1">
    <property type="nucleotide sequence ID" value="NZ_CP035042.1"/>
</dbReference>
<dbReference type="PROSITE" id="PS51918">
    <property type="entry name" value="RADICAL_SAM"/>
    <property type="match status" value="1"/>
</dbReference>
<dbReference type="InterPro" id="IPR007197">
    <property type="entry name" value="rSAM"/>
</dbReference>
<dbReference type="KEGG" id="htx:EKK97_23450"/>
<evidence type="ECO:0000256" key="10">
    <source>
        <dbReference type="RuleBase" id="RU364116"/>
    </source>
</evidence>
<accession>A0A6I6SV93</accession>
<dbReference type="SFLD" id="SFLDS00029">
    <property type="entry name" value="Radical_SAM"/>
    <property type="match status" value="1"/>
</dbReference>
<keyword evidence="9 10" id="KW-0143">Chaperone</keyword>
<evidence type="ECO:0000256" key="6">
    <source>
        <dbReference type="ARBA" id="ARBA00022723"/>
    </source>
</evidence>
<dbReference type="SFLD" id="SFLDF00562">
    <property type="entry name" value="HemN-like__clustered_with_heat"/>
    <property type="match status" value="1"/>
</dbReference>
<keyword evidence="7 10" id="KW-0408">Iron</keyword>
<dbReference type="GO" id="GO:0051539">
    <property type="term" value="F:4 iron, 4 sulfur cluster binding"/>
    <property type="evidence" value="ECO:0007669"/>
    <property type="project" value="UniProtKB-UniRule"/>
</dbReference>
<reference evidence="12 13" key="1">
    <citation type="submission" date="2019-01" db="EMBL/GenBank/DDBJ databases">
        <title>Complete genome of a denitifying bacterium Halomons sp. BC-M4-5.</title>
        <authorList>
            <person name="Wang L."/>
            <person name="Shao Z."/>
        </authorList>
    </citation>
    <scope>NUCLEOTIDE SEQUENCE [LARGE SCALE GENOMIC DNA]</scope>
    <source>
        <strain evidence="12 13">BC-M4-5</strain>
    </source>
</reference>
<evidence type="ECO:0000313" key="12">
    <source>
        <dbReference type="EMBL" id="QHC51975.1"/>
    </source>
</evidence>
<dbReference type="Pfam" id="PF04055">
    <property type="entry name" value="Radical_SAM"/>
    <property type="match status" value="1"/>
</dbReference>
<evidence type="ECO:0000256" key="4">
    <source>
        <dbReference type="ARBA" id="ARBA00022617"/>
    </source>
</evidence>
<evidence type="ECO:0000256" key="9">
    <source>
        <dbReference type="ARBA" id="ARBA00023186"/>
    </source>
</evidence>
<evidence type="ECO:0000256" key="8">
    <source>
        <dbReference type="ARBA" id="ARBA00023014"/>
    </source>
</evidence>
<dbReference type="InterPro" id="IPR006638">
    <property type="entry name" value="Elp3/MiaA/NifB-like_rSAM"/>
</dbReference>
<dbReference type="Pfam" id="PF06969">
    <property type="entry name" value="HemN_C"/>
    <property type="match status" value="1"/>
</dbReference>
<dbReference type="GO" id="GO:0006779">
    <property type="term" value="P:porphyrin-containing compound biosynthetic process"/>
    <property type="evidence" value="ECO:0007669"/>
    <property type="project" value="InterPro"/>
</dbReference>
<dbReference type="Proteomes" id="UP000464013">
    <property type="component" value="Chromosome"/>
</dbReference>
<feature type="domain" description="Radical SAM core" evidence="11">
    <location>
        <begin position="8"/>
        <end position="243"/>
    </location>
</feature>
<dbReference type="PANTHER" id="PTHR13932:SF5">
    <property type="entry name" value="RADICAL S-ADENOSYL METHIONINE DOMAIN-CONTAINING PROTEIN 1, MITOCHONDRIAL"/>
    <property type="match status" value="1"/>
</dbReference>
<evidence type="ECO:0000313" key="13">
    <source>
        <dbReference type="Proteomes" id="UP000464013"/>
    </source>
</evidence>
<evidence type="ECO:0000259" key="11">
    <source>
        <dbReference type="PROSITE" id="PS51918"/>
    </source>
</evidence>
<keyword evidence="6 10" id="KW-0479">Metal-binding</keyword>
<keyword evidence="10" id="KW-0004">4Fe-4S</keyword>
<keyword evidence="8 10" id="KW-0411">Iron-sulfur</keyword>
<keyword evidence="5 10" id="KW-0949">S-adenosyl-L-methionine</keyword>
<dbReference type="OrthoDB" id="9808022at2"/>
<name>A0A6I6SV93_9GAMM</name>
<comment type="similarity">
    <text evidence="2">Belongs to the anaerobic coproporphyrinogen-III oxidase family. HemW subfamily.</text>
</comment>
<dbReference type="SFLD" id="SFLDG01065">
    <property type="entry name" value="anaerobic_coproporphyrinogen-I"/>
    <property type="match status" value="1"/>
</dbReference>
<evidence type="ECO:0000256" key="1">
    <source>
        <dbReference type="ARBA" id="ARBA00001966"/>
    </source>
</evidence>
<dbReference type="InterPro" id="IPR013785">
    <property type="entry name" value="Aldolase_TIM"/>
</dbReference>
<keyword evidence="4 10" id="KW-0349">Heme</keyword>
<dbReference type="InterPro" id="IPR004559">
    <property type="entry name" value="HemW-like"/>
</dbReference>
<dbReference type="InterPro" id="IPR034505">
    <property type="entry name" value="Coproporphyrinogen-III_oxidase"/>
</dbReference>
<dbReference type="InterPro" id="IPR058240">
    <property type="entry name" value="rSAM_sf"/>
</dbReference>
<dbReference type="GO" id="GO:0004109">
    <property type="term" value="F:coproporphyrinogen oxidase activity"/>
    <property type="evidence" value="ECO:0007669"/>
    <property type="project" value="InterPro"/>
</dbReference>
<evidence type="ECO:0000256" key="7">
    <source>
        <dbReference type="ARBA" id="ARBA00023004"/>
    </source>
</evidence>
<evidence type="ECO:0000256" key="5">
    <source>
        <dbReference type="ARBA" id="ARBA00022691"/>
    </source>
</evidence>
<comment type="cofactor">
    <cofactor evidence="1">
        <name>[4Fe-4S] cluster</name>
        <dbReference type="ChEBI" id="CHEBI:49883"/>
    </cofactor>
</comment>
<dbReference type="Gene3D" id="3.20.20.70">
    <property type="entry name" value="Aldolase class I"/>
    <property type="match status" value="1"/>
</dbReference>
<evidence type="ECO:0000256" key="3">
    <source>
        <dbReference type="ARBA" id="ARBA00017228"/>
    </source>
</evidence>
<evidence type="ECO:0000256" key="2">
    <source>
        <dbReference type="ARBA" id="ARBA00006100"/>
    </source>
</evidence>
<dbReference type="GO" id="GO:0005737">
    <property type="term" value="C:cytoplasm"/>
    <property type="evidence" value="ECO:0007669"/>
    <property type="project" value="UniProtKB-SubCell"/>
</dbReference>
<dbReference type="InterPro" id="IPR010723">
    <property type="entry name" value="HemN_C"/>
</dbReference>
<dbReference type="PANTHER" id="PTHR13932">
    <property type="entry name" value="COPROPORPHYRINIGEN III OXIDASE"/>
    <property type="match status" value="1"/>
</dbReference>
<sequence length="399" mass="44048">MTGLTCDASALPPLALYVHVPWCVRKCPYCDFNSHGVGRGAELPEDEYLAALLDDLDADLPLAAGRRLGSIFIGGGTPSLMSAGFYERFLDGLTRRLPLAEDIEITLEANPGTLERGRFAGYRGAGINRLSLGVQSFQPTQLAALGRIHSGEDAVAAVEEARAAGFDNLNLDLMHGLPEQTPELALDDLERALALAPEHLSWYQLTLEPNTEFHSRPPALPEEETLWDIQDLGHERLEAAGFVRYEISAYAQPGRRSRHNLNYWCFGDYLGIGAGSHGKLSGFDESGRLRIERRWKARQPEAYLRRRHDPRGFVAGHIEVGDDELPLEFAMNALRLVEGVAMRDWQAHTARPLAVLERRLETARNKGLLVEDAQRLQASPQGLLFLNELLALVSASGAE</sequence>
<dbReference type="AlphaFoldDB" id="A0A6I6SV93"/>
<dbReference type="SFLD" id="SFLDF00288">
    <property type="entry name" value="HemN-like__clustered_with_nucl"/>
    <property type="match status" value="1"/>
</dbReference>
<dbReference type="SUPFAM" id="SSF102114">
    <property type="entry name" value="Radical SAM enzymes"/>
    <property type="match status" value="1"/>
</dbReference>
<comment type="subcellular location">
    <subcellularLocation>
        <location evidence="10">Cytoplasm</location>
    </subcellularLocation>
</comment>
<dbReference type="SMART" id="SM00729">
    <property type="entry name" value="Elp3"/>
    <property type="match status" value="1"/>
</dbReference>
<keyword evidence="13" id="KW-1185">Reference proteome</keyword>
<organism evidence="12 13">
    <name type="scientific">Billgrantia tianxiuensis</name>
    <dbReference type="NCBI Taxonomy" id="2497861"/>
    <lineage>
        <taxon>Bacteria</taxon>
        <taxon>Pseudomonadati</taxon>
        <taxon>Pseudomonadota</taxon>
        <taxon>Gammaproteobacteria</taxon>
        <taxon>Oceanospirillales</taxon>
        <taxon>Halomonadaceae</taxon>
        <taxon>Billgrantia</taxon>
    </lineage>
</organism>
<proteinExistence type="inferred from homology"/>
<dbReference type="EMBL" id="CP035042">
    <property type="protein sequence ID" value="QHC51975.1"/>
    <property type="molecule type" value="Genomic_DNA"/>
</dbReference>
<gene>
    <name evidence="12" type="primary">hemW</name>
    <name evidence="12" type="ORF">EKK97_23450</name>
</gene>
<protein>
    <recommendedName>
        <fullName evidence="3 10">Heme chaperone HemW</fullName>
    </recommendedName>
</protein>
<dbReference type="CDD" id="cd01335">
    <property type="entry name" value="Radical_SAM"/>
    <property type="match status" value="1"/>
</dbReference>